<evidence type="ECO:0000313" key="2">
    <source>
        <dbReference type="EMBL" id="MBB5327485.1"/>
    </source>
</evidence>
<proteinExistence type="predicted"/>
<organism evidence="2 3">
    <name type="scientific">Tunturiibacter gelidiferens</name>
    <dbReference type="NCBI Taxonomy" id="3069689"/>
    <lineage>
        <taxon>Bacteria</taxon>
        <taxon>Pseudomonadati</taxon>
        <taxon>Acidobacteriota</taxon>
        <taxon>Terriglobia</taxon>
        <taxon>Terriglobales</taxon>
        <taxon>Acidobacteriaceae</taxon>
        <taxon>Tunturiibacter</taxon>
    </lineage>
</organism>
<name>A0A9X0QC04_9BACT</name>
<gene>
    <name evidence="2" type="ORF">HDF14_001090</name>
</gene>
<dbReference type="EMBL" id="JACHEB010000002">
    <property type="protein sequence ID" value="MBB5327485.1"/>
    <property type="molecule type" value="Genomic_DNA"/>
</dbReference>
<dbReference type="RefSeq" id="WP_183974207.1">
    <property type="nucleotide sequence ID" value="NZ_JACHEB010000002.1"/>
</dbReference>
<accession>A0A9X0QC04</accession>
<evidence type="ECO:0000313" key="3">
    <source>
        <dbReference type="Proteomes" id="UP000535182"/>
    </source>
</evidence>
<dbReference type="InterPro" id="IPR009492">
    <property type="entry name" value="TniQ"/>
</dbReference>
<evidence type="ECO:0000259" key="1">
    <source>
        <dbReference type="Pfam" id="PF06527"/>
    </source>
</evidence>
<feature type="domain" description="TniQ" evidence="1">
    <location>
        <begin position="9"/>
        <end position="148"/>
    </location>
</feature>
<reference evidence="2 3" key="1">
    <citation type="submission" date="2020-08" db="EMBL/GenBank/DDBJ databases">
        <title>Genomic Encyclopedia of Type Strains, Phase IV (KMG-V): Genome sequencing to study the core and pangenomes of soil and plant-associated prokaryotes.</title>
        <authorList>
            <person name="Whitman W."/>
        </authorList>
    </citation>
    <scope>NUCLEOTIDE SEQUENCE [LARGE SCALE GENOMIC DNA]</scope>
    <source>
        <strain evidence="2 3">X5P2</strain>
    </source>
</reference>
<dbReference type="Proteomes" id="UP000535182">
    <property type="component" value="Unassembled WGS sequence"/>
</dbReference>
<dbReference type="AlphaFoldDB" id="A0A9X0QC04"/>
<dbReference type="Pfam" id="PF06527">
    <property type="entry name" value="TniQ"/>
    <property type="match status" value="1"/>
</dbReference>
<comment type="caution">
    <text evidence="2">The sequence shown here is derived from an EMBL/GenBank/DDBJ whole genome shotgun (WGS) entry which is preliminary data.</text>
</comment>
<keyword evidence="3" id="KW-1185">Reference proteome</keyword>
<sequence length="368" mass="42310">MANASNLLPWHPRRLDDEILSSWMLRIASGNGISVRSLCAWLGIDDDWVREIDSMDPYNPLVNHIAEAAGVENEIVVKSLPSGLYGLFGESISSTDWSWNPQWRLRGGTPPNNLGNQYCPICLRKFGHYQLSWTIAVYSCCLQHKCFLRDHCPHCGKTFLGAARFFDSYTANPKRDLQLCAYCGRSVVNHEPYELADEKTLKLTYMLDSLVRKPACVDYFEVLVRLLHVMCRPSALAKHMRSQMLPKSHQITSRYWSGTPHNFEYLDVKSRAFMLQAVVSLFADWPDYLVDVLRSTNDLHHLHHLFMHKSLPNWYESAVRIAATRNRCPKPSDREQFLHTAIQQGWVTAVQFAKRTRDSGRFLHLESA</sequence>
<protein>
    <recommendedName>
        <fullName evidence="1">TniQ domain-containing protein</fullName>
    </recommendedName>
</protein>